<evidence type="ECO:0000313" key="2">
    <source>
        <dbReference type="EMBL" id="KDP26945.1"/>
    </source>
</evidence>
<evidence type="ECO:0000313" key="3">
    <source>
        <dbReference type="Proteomes" id="UP000027138"/>
    </source>
</evidence>
<proteinExistence type="predicted"/>
<keyword evidence="3" id="KW-1185">Reference proteome</keyword>
<organism evidence="2 3">
    <name type="scientific">Jatropha curcas</name>
    <name type="common">Barbados nut</name>
    <dbReference type="NCBI Taxonomy" id="180498"/>
    <lineage>
        <taxon>Eukaryota</taxon>
        <taxon>Viridiplantae</taxon>
        <taxon>Streptophyta</taxon>
        <taxon>Embryophyta</taxon>
        <taxon>Tracheophyta</taxon>
        <taxon>Spermatophyta</taxon>
        <taxon>Magnoliopsida</taxon>
        <taxon>eudicotyledons</taxon>
        <taxon>Gunneridae</taxon>
        <taxon>Pentapetalae</taxon>
        <taxon>rosids</taxon>
        <taxon>fabids</taxon>
        <taxon>Malpighiales</taxon>
        <taxon>Euphorbiaceae</taxon>
        <taxon>Crotonoideae</taxon>
        <taxon>Jatropheae</taxon>
        <taxon>Jatropha</taxon>
    </lineage>
</organism>
<sequence length="64" mass="6801">MTRKTSSIVEKETVIRSLDSDVGPTRLGIGSLERGASPHEEGEINSPAQNPLEVALNLTISINA</sequence>
<evidence type="ECO:0000256" key="1">
    <source>
        <dbReference type="SAM" id="MobiDB-lite"/>
    </source>
</evidence>
<dbReference type="Proteomes" id="UP000027138">
    <property type="component" value="Unassembled WGS sequence"/>
</dbReference>
<accession>A0A067K3V5</accession>
<reference evidence="2 3" key="1">
    <citation type="journal article" date="2014" name="PLoS ONE">
        <title>Global Analysis of Gene Expression Profiles in Physic Nut (Jatropha curcas L.) Seedlings Exposed to Salt Stress.</title>
        <authorList>
            <person name="Zhang L."/>
            <person name="Zhang C."/>
            <person name="Wu P."/>
            <person name="Chen Y."/>
            <person name="Li M."/>
            <person name="Jiang H."/>
            <person name="Wu G."/>
        </authorList>
    </citation>
    <scope>NUCLEOTIDE SEQUENCE [LARGE SCALE GENOMIC DNA]</scope>
    <source>
        <strain evidence="3">cv. GZQX0401</strain>
        <tissue evidence="2">Young leaves</tissue>
    </source>
</reference>
<gene>
    <name evidence="2" type="ORF">JCGZ_21038</name>
</gene>
<dbReference type="AlphaFoldDB" id="A0A067K3V5"/>
<name>A0A067K3V5_JATCU</name>
<feature type="region of interest" description="Disordered" evidence="1">
    <location>
        <begin position="25"/>
        <end position="48"/>
    </location>
</feature>
<dbReference type="EMBL" id="KK914892">
    <property type="protein sequence ID" value="KDP26945.1"/>
    <property type="molecule type" value="Genomic_DNA"/>
</dbReference>
<protein>
    <submittedName>
        <fullName evidence="2">Uncharacterized protein</fullName>
    </submittedName>
</protein>